<evidence type="ECO:0000313" key="2">
    <source>
        <dbReference type="Proteomes" id="UP000607796"/>
    </source>
</evidence>
<comment type="caution">
    <text evidence="1">The sequence shown here is derived from an EMBL/GenBank/DDBJ whole genome shotgun (WGS) entry which is preliminary data.</text>
</comment>
<gene>
    <name evidence="1" type="ORF">IQ782_01120</name>
</gene>
<proteinExistence type="predicted"/>
<dbReference type="EMBL" id="JADFFK010000001">
    <property type="protein sequence ID" value="MBE9635430.1"/>
    <property type="molecule type" value="Genomic_DNA"/>
</dbReference>
<dbReference type="InterPro" id="IPR021938">
    <property type="entry name" value="DUF3553"/>
</dbReference>
<dbReference type="Proteomes" id="UP000607796">
    <property type="component" value="Unassembled WGS sequence"/>
</dbReference>
<accession>A0ABR9WW21</accession>
<sequence length="60" mass="6630">MNDLNALLEPGMLVQHPDKPDWGIGQVQSNIGGRVTVNFREQGKVVLDGERVTLLPVFET</sequence>
<protein>
    <submittedName>
        <fullName evidence="1">DUF3553 domain-containing protein</fullName>
    </submittedName>
</protein>
<keyword evidence="2" id="KW-1185">Reference proteome</keyword>
<dbReference type="RefSeq" id="WP_194132765.1">
    <property type="nucleotide sequence ID" value="NZ_JADFFK010000001.1"/>
</dbReference>
<organism evidence="1 2">
    <name type="scientific">Salipiger mangrovisoli</name>
    <dbReference type="NCBI Taxonomy" id="2865933"/>
    <lineage>
        <taxon>Bacteria</taxon>
        <taxon>Pseudomonadati</taxon>
        <taxon>Pseudomonadota</taxon>
        <taxon>Alphaproteobacteria</taxon>
        <taxon>Rhodobacterales</taxon>
        <taxon>Roseobacteraceae</taxon>
        <taxon>Salipiger</taxon>
    </lineage>
</organism>
<dbReference type="Pfam" id="PF12073">
    <property type="entry name" value="DUF3553"/>
    <property type="match status" value="1"/>
</dbReference>
<name>A0ABR9WW21_9RHOB</name>
<reference evidence="1 2" key="1">
    <citation type="journal article" date="2021" name="Int. J. Syst. Evol. Microbiol.">
        <title>Salipiger mangrovisoli sp. nov., isolated from mangrove soil and the proposal for the reclassification of Paraphaeobacter pallidus as Salipiger pallidus comb. nov.</title>
        <authorList>
            <person name="Du J."/>
            <person name="Liu Y."/>
            <person name="Pei T."/>
            <person name="Deng M.R."/>
            <person name="Zhu H."/>
        </authorList>
    </citation>
    <scope>NUCLEOTIDE SEQUENCE [LARGE SCALE GENOMIC DNA]</scope>
    <source>
        <strain evidence="1 2">6D45A</strain>
    </source>
</reference>
<evidence type="ECO:0000313" key="1">
    <source>
        <dbReference type="EMBL" id="MBE9635430.1"/>
    </source>
</evidence>